<dbReference type="InterPro" id="IPR036772">
    <property type="entry name" value="SRCR-like_dom_sf"/>
</dbReference>
<dbReference type="InterPro" id="IPR009003">
    <property type="entry name" value="Peptidase_S1_PA"/>
</dbReference>
<keyword evidence="8" id="KW-0812">Transmembrane</keyword>
<dbReference type="KEGG" id="dre:564693"/>
<keyword evidence="4" id="KW-1015">Disulfide bond</keyword>
<keyword evidence="1 7" id="KW-0645">Protease</keyword>
<keyword evidence="8" id="KW-0472">Membrane</keyword>
<dbReference type="AGR" id="ZFIN:ZDB-GENE-090309-2"/>
<dbReference type="PROSITE" id="PS50287">
    <property type="entry name" value="SRCR_2"/>
    <property type="match status" value="1"/>
</dbReference>
<feature type="non-terminal residue" evidence="11">
    <location>
        <position position="1"/>
    </location>
</feature>
<evidence type="ECO:0000256" key="5">
    <source>
        <dbReference type="ARBA" id="ARBA00023180"/>
    </source>
</evidence>
<dbReference type="GO" id="GO:0016020">
    <property type="term" value="C:membrane"/>
    <property type="evidence" value="ECO:0007669"/>
    <property type="project" value="InterPro"/>
</dbReference>
<dbReference type="CTD" id="564693"/>
<organism evidence="11">
    <name type="scientific">Danio rerio</name>
    <name type="common">Zebrafish</name>
    <name type="synonym">Brachydanio rerio</name>
    <dbReference type="NCBI Taxonomy" id="7955"/>
    <lineage>
        <taxon>Eukaryota</taxon>
        <taxon>Metazoa</taxon>
        <taxon>Chordata</taxon>
        <taxon>Craniata</taxon>
        <taxon>Vertebrata</taxon>
        <taxon>Euteleostomi</taxon>
        <taxon>Actinopterygii</taxon>
        <taxon>Neopterygii</taxon>
        <taxon>Teleostei</taxon>
        <taxon>Ostariophysi</taxon>
        <taxon>Cypriniformes</taxon>
        <taxon>Danionidae</taxon>
        <taxon>Danioninae</taxon>
        <taxon>Danio</taxon>
    </lineage>
</organism>
<evidence type="ECO:0000256" key="4">
    <source>
        <dbReference type="ARBA" id="ARBA00023157"/>
    </source>
</evidence>
<dbReference type="InterPro" id="IPR002172">
    <property type="entry name" value="LDrepeatLR_classA_rpt"/>
</dbReference>
<dbReference type="Pfam" id="PF15494">
    <property type="entry name" value="SRCR_2"/>
    <property type="match status" value="1"/>
</dbReference>
<dbReference type="ZFIN" id="ZDB-GENE-090309-2">
    <property type="gene designation" value="tmprss13b"/>
</dbReference>
<dbReference type="PROSITE" id="PS50240">
    <property type="entry name" value="TRYPSIN_DOM"/>
    <property type="match status" value="1"/>
</dbReference>
<dbReference type="GeneID" id="564693"/>
<dbReference type="PROSITE" id="PS00134">
    <property type="entry name" value="TRYPSIN_HIS"/>
    <property type="match status" value="1"/>
</dbReference>
<dbReference type="InterPro" id="IPR001190">
    <property type="entry name" value="SRCR"/>
</dbReference>
<protein>
    <submittedName>
        <fullName evidence="11">Wu:fk84e06 protein</fullName>
    </submittedName>
</protein>
<evidence type="ECO:0000259" key="9">
    <source>
        <dbReference type="PROSITE" id="PS50240"/>
    </source>
</evidence>
<dbReference type="InterPro" id="IPR001314">
    <property type="entry name" value="Peptidase_S1A"/>
</dbReference>
<dbReference type="CDD" id="cd00190">
    <property type="entry name" value="Tryp_SPc"/>
    <property type="match status" value="1"/>
</dbReference>
<evidence type="ECO:0000256" key="8">
    <source>
        <dbReference type="SAM" id="Phobius"/>
    </source>
</evidence>
<keyword evidence="3 7" id="KW-0720">Serine protease</keyword>
<feature type="domain" description="Peptidase S1" evidence="9">
    <location>
        <begin position="249"/>
        <end position="482"/>
    </location>
</feature>
<dbReference type="SMART" id="SM00020">
    <property type="entry name" value="Tryp_SPc"/>
    <property type="match status" value="1"/>
</dbReference>
<dbReference type="InterPro" id="IPR043504">
    <property type="entry name" value="Peptidase_S1_PA_chymotrypsin"/>
</dbReference>
<evidence type="ECO:0000313" key="11">
    <source>
        <dbReference type="EMBL" id="AAI55350.1"/>
    </source>
</evidence>
<dbReference type="OrthoDB" id="6380398at2759"/>
<dbReference type="PANTHER" id="PTHR24252:SF27">
    <property type="entry name" value="TRANSMEMBRANE PROTEASE SERINE 3-LIKE"/>
    <property type="match status" value="1"/>
</dbReference>
<dbReference type="PRINTS" id="PR00722">
    <property type="entry name" value="CHYMOTRYPSIN"/>
</dbReference>
<dbReference type="EMBL" id="BC155349">
    <property type="protein sequence ID" value="AAI55350.1"/>
    <property type="molecule type" value="mRNA"/>
</dbReference>
<evidence type="ECO:0000256" key="2">
    <source>
        <dbReference type="ARBA" id="ARBA00022801"/>
    </source>
</evidence>
<dbReference type="Pfam" id="PF00089">
    <property type="entry name" value="Trypsin"/>
    <property type="match status" value="1"/>
</dbReference>
<dbReference type="PROSITE" id="PS00135">
    <property type="entry name" value="TRYPSIN_SER"/>
    <property type="match status" value="1"/>
</dbReference>
<dbReference type="Gene3D" id="2.40.10.10">
    <property type="entry name" value="Trypsin-like serine proteases"/>
    <property type="match status" value="1"/>
</dbReference>
<evidence type="ECO:0000256" key="6">
    <source>
        <dbReference type="PROSITE-ProRule" id="PRU00196"/>
    </source>
</evidence>
<sequence length="486" mass="52674">RGYLTALNGYSHMEHKQTEAPPSYDSVVTQNITPPPSYPSLQILSTTQVQPYYIPQPLPQIPAPHVVETIPQQRTQAVSYRSKRCCYGGSTGIAAVVVLVVIAVYLGVRYGPSLWAFSERDAETDTCPGSAVNCDGRKDCSLGSDESQCVRIGTGNELQVLTSRSGSFLPVCAQGWNKNIADQTCQQLGFRQSYSYGVVKSNSPMFQSVNSQLVNNIQGRVNTSSSCPDQQSVSLQCCDCGRPPVSSRIIGGSVAAEGHWPWQASLHFQGKHSCGGSLVAPDFIITAAHCFPKETSGSQLPSNWKVYIGFVSQLKLPSPYYVKEIILHEKYNPTTKNYDIALLKLNKPASDVEPICLPVIGQTFPPAKQCWTTGFGVIRQGSNSVSTSLMEVTVSLIDSSVCNSPNVYNGEITENMQCAGDLRGGKDSCQGDSGGPLACKSNDGQWFLTGVTSWGEGCGQVNRPGVYSDVAKYLMWIYSKMQQARP</sequence>
<gene>
    <name evidence="12" type="primary">tmprss13b</name>
    <name evidence="11" type="synonym">wu:fk84e06</name>
</gene>
<comment type="caution">
    <text evidence="6">Lacks conserved residue(s) required for the propagation of feature annotation.</text>
</comment>
<dbReference type="CDD" id="cd00112">
    <property type="entry name" value="LDLa"/>
    <property type="match status" value="1"/>
</dbReference>
<name>A9JTI2_DANRE</name>
<dbReference type="InterPro" id="IPR018114">
    <property type="entry name" value="TRYPSIN_HIS"/>
</dbReference>
<dbReference type="AlphaFoldDB" id="A9JTI2"/>
<dbReference type="GO" id="GO:0004252">
    <property type="term" value="F:serine-type endopeptidase activity"/>
    <property type="evidence" value="ECO:0007669"/>
    <property type="project" value="InterPro"/>
</dbReference>
<dbReference type="MEROPS" id="S01.087"/>
<dbReference type="Gene3D" id="3.10.250.10">
    <property type="entry name" value="SRCR-like domain"/>
    <property type="match status" value="1"/>
</dbReference>
<dbReference type="InterPro" id="IPR001254">
    <property type="entry name" value="Trypsin_dom"/>
</dbReference>
<proteinExistence type="evidence at transcript level"/>
<feature type="transmembrane region" description="Helical" evidence="8">
    <location>
        <begin position="85"/>
        <end position="108"/>
    </location>
</feature>
<feature type="domain" description="SRCR" evidence="10">
    <location>
        <begin position="124"/>
        <end position="238"/>
    </location>
</feature>
<dbReference type="PhylomeDB" id="A9JTI2"/>
<reference evidence="11" key="1">
    <citation type="submission" date="2007-11" db="EMBL/GenBank/DDBJ databases">
        <authorList>
            <consortium name="NIH - Zebrafish Gene Collection (ZGC) project"/>
        </authorList>
    </citation>
    <scope>NUCLEOTIDE SEQUENCE [LARGE SCALE MRNA]</scope>
    <source>
        <tissue evidence="11">Kidney</tissue>
    </source>
</reference>
<dbReference type="PANTHER" id="PTHR24252">
    <property type="entry name" value="ACROSIN-RELATED"/>
    <property type="match status" value="1"/>
</dbReference>
<accession>A9JTI2</accession>
<evidence type="ECO:0000259" key="10">
    <source>
        <dbReference type="PROSITE" id="PS50287"/>
    </source>
</evidence>
<dbReference type="InterPro" id="IPR033116">
    <property type="entry name" value="TRYPSIN_SER"/>
</dbReference>
<dbReference type="RefSeq" id="NP_001076313.1">
    <property type="nucleotide sequence ID" value="NM_001082844.1"/>
</dbReference>
<keyword evidence="5" id="KW-0325">Glycoprotein</keyword>
<dbReference type="FunFam" id="2.40.10.10:FF:000003">
    <property type="entry name" value="Transmembrane serine protease 3"/>
    <property type="match status" value="1"/>
</dbReference>
<evidence type="ECO:0000256" key="3">
    <source>
        <dbReference type="ARBA" id="ARBA00022825"/>
    </source>
</evidence>
<dbReference type="SUPFAM" id="SSF56487">
    <property type="entry name" value="SRCR-like"/>
    <property type="match status" value="1"/>
</dbReference>
<keyword evidence="8" id="KW-1133">Transmembrane helix</keyword>
<dbReference type="SUPFAM" id="SSF50494">
    <property type="entry name" value="Trypsin-like serine proteases"/>
    <property type="match status" value="1"/>
</dbReference>
<keyword evidence="2 7" id="KW-0378">Hydrolase</keyword>
<evidence type="ECO:0000313" key="12">
    <source>
        <dbReference type="ZFIN" id="ZDB-GENE-090309-2"/>
    </source>
</evidence>
<dbReference type="GO" id="GO:0006508">
    <property type="term" value="P:proteolysis"/>
    <property type="evidence" value="ECO:0007669"/>
    <property type="project" value="UniProtKB-KW"/>
</dbReference>
<evidence type="ECO:0000256" key="7">
    <source>
        <dbReference type="RuleBase" id="RU363034"/>
    </source>
</evidence>
<evidence type="ECO:0000256" key="1">
    <source>
        <dbReference type="ARBA" id="ARBA00022670"/>
    </source>
</evidence>